<reference evidence="7" key="1">
    <citation type="submission" date="2021-09" db="EMBL/GenBank/DDBJ databases">
        <authorList>
            <consortium name="AG Swart"/>
            <person name="Singh M."/>
            <person name="Singh A."/>
            <person name="Seah K."/>
            <person name="Emmerich C."/>
        </authorList>
    </citation>
    <scope>NUCLEOTIDE SEQUENCE</scope>
    <source>
        <strain evidence="7">ATCC30299</strain>
    </source>
</reference>
<evidence type="ECO:0000256" key="1">
    <source>
        <dbReference type="ARBA" id="ARBA00022723"/>
    </source>
</evidence>
<dbReference type="AlphaFoldDB" id="A0AAU9IDQ8"/>
<accession>A0AAU9IDQ8</accession>
<evidence type="ECO:0000256" key="3">
    <source>
        <dbReference type="ARBA" id="ARBA00022833"/>
    </source>
</evidence>
<feature type="domain" description="RING-type" evidence="6">
    <location>
        <begin position="20"/>
        <end position="72"/>
    </location>
</feature>
<evidence type="ECO:0000256" key="2">
    <source>
        <dbReference type="ARBA" id="ARBA00022771"/>
    </source>
</evidence>
<feature type="region of interest" description="Disordered" evidence="5">
    <location>
        <begin position="319"/>
        <end position="344"/>
    </location>
</feature>
<keyword evidence="2 4" id="KW-0863">Zinc-finger</keyword>
<dbReference type="InterPro" id="IPR013083">
    <property type="entry name" value="Znf_RING/FYVE/PHD"/>
</dbReference>
<evidence type="ECO:0000313" key="7">
    <source>
        <dbReference type="EMBL" id="CAG9312030.1"/>
    </source>
</evidence>
<keyword evidence="1" id="KW-0479">Metal-binding</keyword>
<dbReference type="SMART" id="SM00184">
    <property type="entry name" value="RING"/>
    <property type="match status" value="1"/>
</dbReference>
<dbReference type="PROSITE" id="PS50089">
    <property type="entry name" value="ZF_RING_2"/>
    <property type="match status" value="1"/>
</dbReference>
<protein>
    <recommendedName>
        <fullName evidence="6">RING-type domain-containing protein</fullName>
    </recommendedName>
</protein>
<dbReference type="EMBL" id="CAJZBQ010000005">
    <property type="protein sequence ID" value="CAG9312030.1"/>
    <property type="molecule type" value="Genomic_DNA"/>
</dbReference>
<dbReference type="InterPro" id="IPR017907">
    <property type="entry name" value="Znf_RING_CS"/>
</dbReference>
<evidence type="ECO:0000256" key="5">
    <source>
        <dbReference type="SAM" id="MobiDB-lite"/>
    </source>
</evidence>
<dbReference type="Pfam" id="PF14634">
    <property type="entry name" value="zf-RING_5"/>
    <property type="match status" value="1"/>
</dbReference>
<dbReference type="InterPro" id="IPR001841">
    <property type="entry name" value="Znf_RING"/>
</dbReference>
<evidence type="ECO:0000259" key="6">
    <source>
        <dbReference type="PROSITE" id="PS50089"/>
    </source>
</evidence>
<sequence>MQQAPETLLANSTIQFSTSCEICGKDYDPINQLPYILQNCKHYFCLPCLNKNKMRSTAETTGSLYYLCPTCKGKSRYADKHSSLVKYLEKKVCLHHGLDFVAFCPSHDHLLCATCLPEHKRQEYFMLDSPKIKKYTKDKEVLLTEFVNRMHDYINISKIEVQELEDLRDQNSQYELHISKIIETKEGMIKTINEKAQTCINEIEGIIKKKEIKELLQTITDNLSHYARVFKLMQKKKDKFPNLDEISQLEIKNKDMTLIKPAKMFNRDKLVAPPIDTIDYEGSIEQGALAYKRRKLKMEQEPEETNEAIANELIQSQQAAIENENQNNLRDQETNQALDQTQAN</sequence>
<dbReference type="PROSITE" id="PS00518">
    <property type="entry name" value="ZF_RING_1"/>
    <property type="match status" value="1"/>
</dbReference>
<proteinExistence type="predicted"/>
<keyword evidence="8" id="KW-1185">Reference proteome</keyword>
<feature type="compositionally biased region" description="Low complexity" evidence="5">
    <location>
        <begin position="319"/>
        <end position="328"/>
    </location>
</feature>
<dbReference type="SUPFAM" id="SSF57850">
    <property type="entry name" value="RING/U-box"/>
    <property type="match status" value="1"/>
</dbReference>
<dbReference type="Gene3D" id="3.30.40.10">
    <property type="entry name" value="Zinc/RING finger domain, C3HC4 (zinc finger)"/>
    <property type="match status" value="1"/>
</dbReference>
<evidence type="ECO:0000313" key="8">
    <source>
        <dbReference type="Proteomes" id="UP001162131"/>
    </source>
</evidence>
<organism evidence="7 8">
    <name type="scientific">Blepharisma stoltei</name>
    <dbReference type="NCBI Taxonomy" id="1481888"/>
    <lineage>
        <taxon>Eukaryota</taxon>
        <taxon>Sar</taxon>
        <taxon>Alveolata</taxon>
        <taxon>Ciliophora</taxon>
        <taxon>Postciliodesmatophora</taxon>
        <taxon>Heterotrichea</taxon>
        <taxon>Heterotrichida</taxon>
        <taxon>Blepharismidae</taxon>
        <taxon>Blepharisma</taxon>
    </lineage>
</organism>
<name>A0AAU9IDQ8_9CILI</name>
<keyword evidence="3" id="KW-0862">Zinc</keyword>
<evidence type="ECO:0000256" key="4">
    <source>
        <dbReference type="PROSITE-ProRule" id="PRU00175"/>
    </source>
</evidence>
<feature type="compositionally biased region" description="Polar residues" evidence="5">
    <location>
        <begin position="334"/>
        <end position="344"/>
    </location>
</feature>
<comment type="caution">
    <text evidence="7">The sequence shown here is derived from an EMBL/GenBank/DDBJ whole genome shotgun (WGS) entry which is preliminary data.</text>
</comment>
<dbReference type="Proteomes" id="UP001162131">
    <property type="component" value="Unassembled WGS sequence"/>
</dbReference>
<gene>
    <name evidence="7" type="ORF">BSTOLATCC_MIC5288</name>
</gene>
<dbReference type="GO" id="GO:0008270">
    <property type="term" value="F:zinc ion binding"/>
    <property type="evidence" value="ECO:0007669"/>
    <property type="project" value="UniProtKB-KW"/>
</dbReference>